<dbReference type="PANTHER" id="PTHR35735:SF5">
    <property type="entry name" value="PROTEIN NIM1-INTERACTING 2"/>
    <property type="match status" value="1"/>
</dbReference>
<reference evidence="2" key="1">
    <citation type="journal article" date="2006" name="Science">
        <title>The genome of black cottonwood, Populus trichocarpa (Torr. &amp; Gray).</title>
        <authorList>
            <person name="Tuskan G.A."/>
            <person name="Difazio S."/>
            <person name="Jansson S."/>
            <person name="Bohlmann J."/>
            <person name="Grigoriev I."/>
            <person name="Hellsten U."/>
            <person name="Putnam N."/>
            <person name="Ralph S."/>
            <person name="Rombauts S."/>
            <person name="Salamov A."/>
            <person name="Schein J."/>
            <person name="Sterck L."/>
            <person name="Aerts A."/>
            <person name="Bhalerao R.R."/>
            <person name="Bhalerao R.P."/>
            <person name="Blaudez D."/>
            <person name="Boerjan W."/>
            <person name="Brun A."/>
            <person name="Brunner A."/>
            <person name="Busov V."/>
            <person name="Campbell M."/>
            <person name="Carlson J."/>
            <person name="Chalot M."/>
            <person name="Chapman J."/>
            <person name="Chen G.L."/>
            <person name="Cooper D."/>
            <person name="Coutinho P.M."/>
            <person name="Couturier J."/>
            <person name="Covert S."/>
            <person name="Cronk Q."/>
            <person name="Cunningham R."/>
            <person name="Davis J."/>
            <person name="Degroeve S."/>
            <person name="Dejardin A."/>
            <person name="Depamphilis C."/>
            <person name="Detter J."/>
            <person name="Dirks B."/>
            <person name="Dubchak I."/>
            <person name="Duplessis S."/>
            <person name="Ehlting J."/>
            <person name="Ellis B."/>
            <person name="Gendler K."/>
            <person name="Goodstein D."/>
            <person name="Gribskov M."/>
            <person name="Grimwood J."/>
            <person name="Groover A."/>
            <person name="Gunter L."/>
            <person name="Hamberger B."/>
            <person name="Heinze B."/>
            <person name="Helariutta Y."/>
            <person name="Henrissat B."/>
            <person name="Holligan D."/>
            <person name="Holt R."/>
            <person name="Huang W."/>
            <person name="Islam-Faridi N."/>
            <person name="Jones S."/>
            <person name="Jones-Rhoades M."/>
            <person name="Jorgensen R."/>
            <person name="Joshi C."/>
            <person name="Kangasjarvi J."/>
            <person name="Karlsson J."/>
            <person name="Kelleher C."/>
            <person name="Kirkpatrick R."/>
            <person name="Kirst M."/>
            <person name="Kohler A."/>
            <person name="Kalluri U."/>
            <person name="Larimer F."/>
            <person name="Leebens-Mack J."/>
            <person name="Leple J.C."/>
            <person name="Locascio P."/>
            <person name="Lou Y."/>
            <person name="Lucas S."/>
            <person name="Martin F."/>
            <person name="Montanini B."/>
            <person name="Napoli C."/>
            <person name="Nelson D.R."/>
            <person name="Nelson C."/>
            <person name="Nieminen K."/>
            <person name="Nilsson O."/>
            <person name="Pereda V."/>
            <person name="Peter G."/>
            <person name="Philippe R."/>
            <person name="Pilate G."/>
            <person name="Poliakov A."/>
            <person name="Razumovskaya J."/>
            <person name="Richardson P."/>
            <person name="Rinaldi C."/>
            <person name="Ritland K."/>
            <person name="Rouze P."/>
            <person name="Ryaboy D."/>
            <person name="Schmutz J."/>
            <person name="Schrader J."/>
            <person name="Segerman B."/>
            <person name="Shin H."/>
            <person name="Siddiqui A."/>
            <person name="Sterky F."/>
            <person name="Terry A."/>
            <person name="Tsai C.J."/>
            <person name="Uberbacher E."/>
            <person name="Unneberg P."/>
            <person name="Vahala J."/>
            <person name="Wall K."/>
            <person name="Wessler S."/>
            <person name="Yang G."/>
            <person name="Yin T."/>
            <person name="Douglas C."/>
            <person name="Marra M."/>
            <person name="Sandberg G."/>
            <person name="Van de Peer Y."/>
            <person name="Rokhsar D."/>
        </authorList>
    </citation>
    <scope>NUCLEOTIDE SEQUENCE [LARGE SCALE GENOMIC DNA]</scope>
    <source>
        <strain evidence="2">Nisqually-1</strain>
    </source>
</reference>
<evidence type="ECO:0000256" key="1">
    <source>
        <dbReference type="SAM" id="MobiDB-lite"/>
    </source>
</evidence>
<accession>A0A3N7FGA1</accession>
<dbReference type="PANTHER" id="PTHR35735">
    <property type="entry name" value="PROTEIN NIM1-INTERACTING 2"/>
    <property type="match status" value="1"/>
</dbReference>
<reference evidence="2" key="2">
    <citation type="submission" date="2017-07" db="EMBL/GenBank/DDBJ databases">
        <title>WGS assembly of Populus trichocarpa.</title>
        <authorList>
            <person name="Tuskan G."/>
            <person name="Difazio S."/>
            <person name="Jansson S."/>
            <person name="Bohlmann J."/>
            <person name="Grigoriev I."/>
            <person name="Hellsten U."/>
            <person name="Putnam N."/>
            <person name="Ralph S."/>
            <person name="Rombauts S."/>
            <person name="Salamov A."/>
            <person name="Schein J."/>
            <person name="Sterck L."/>
            <person name="Aerts A."/>
            <person name="Bhalerao R."/>
            <person name="Bhalerao R."/>
            <person name="Blaudez D."/>
            <person name="Boerjan W."/>
            <person name="Brun A."/>
            <person name="Brunner A."/>
            <person name="Busov V."/>
            <person name="Campbell M."/>
            <person name="Carlson J."/>
            <person name="Chalot M."/>
            <person name="Chapman J."/>
            <person name="Chen G."/>
            <person name="Cooper D."/>
            <person name="Coutinho P."/>
            <person name="Couturier J."/>
            <person name="Covert S."/>
            <person name="Cronk Q."/>
            <person name="Cunningham R."/>
            <person name="Davis J."/>
            <person name="Degroeve S."/>
            <person name="Dejardin A."/>
            <person name="Depamphilis C."/>
            <person name="Detter J."/>
            <person name="Dirks B."/>
            <person name="Dubchak I."/>
            <person name="Duplessis S."/>
            <person name="Ehlting J."/>
            <person name="Ellis B."/>
            <person name="Gendler K."/>
            <person name="Goodstein D."/>
            <person name="Gribskov M."/>
            <person name="Grimwood J."/>
            <person name="Groover A."/>
            <person name="Gunter L."/>
            <person name="Hamberger B."/>
            <person name="Heinze B."/>
            <person name="Helariutta Y."/>
            <person name="Henrissat B."/>
            <person name="Holligan D."/>
            <person name="Holt R."/>
            <person name="Huang W."/>
            <person name="Islam-Faridi N."/>
            <person name="Jones S."/>
            <person name="Jones-Rhoades M."/>
            <person name="Jorgensen R."/>
            <person name="Joshi C."/>
            <person name="Kangasjarvi J."/>
            <person name="Karlsson J."/>
            <person name="Kelleher C."/>
            <person name="Kirkpatrick R."/>
            <person name="Kirst M."/>
            <person name="Kohler A."/>
            <person name="Kalluri U."/>
            <person name="Larimer F."/>
            <person name="Leebens-Mack J."/>
            <person name="Leple J."/>
            <person name="Locascio P."/>
            <person name="Lou Y."/>
            <person name="Lucas S."/>
            <person name="Martin F."/>
            <person name="Montanini B."/>
            <person name="Napoli C."/>
            <person name="Nelson D."/>
            <person name="Nelson C."/>
            <person name="Nieminen K."/>
            <person name="Nilsson O."/>
            <person name="Pereda V."/>
            <person name="Peter G."/>
            <person name="Philippe R."/>
            <person name="Pilate G."/>
            <person name="Poliakov A."/>
            <person name="Razumovskaya J."/>
            <person name="Richardson P."/>
            <person name="Rinaldi C."/>
            <person name="Ritland K."/>
            <person name="Rouze P."/>
            <person name="Ryaboy D."/>
            <person name="Schmutz J."/>
            <person name="Schrader J."/>
            <person name="Segerman B."/>
            <person name="Shin H."/>
            <person name="Siddiqui A."/>
            <person name="Sterky F."/>
            <person name="Terry A."/>
            <person name="Tsai C."/>
            <person name="Uberbacher E."/>
            <person name="Unneberg P."/>
            <person name="Vahala J."/>
            <person name="Wall K."/>
            <person name="Wessler S."/>
            <person name="Yang G."/>
            <person name="Yin T."/>
            <person name="Douglas C."/>
            <person name="Marra M."/>
            <person name="Sandberg G."/>
            <person name="Van De Peer Y."/>
            <person name="Rokhsar D."/>
        </authorList>
    </citation>
    <scope>NUCLEOTIDE SEQUENCE</scope>
    <source>
        <strain evidence="2">Nisqually-1</strain>
    </source>
</reference>
<proteinExistence type="predicted"/>
<feature type="region of interest" description="Disordered" evidence="1">
    <location>
        <begin position="129"/>
        <end position="148"/>
    </location>
</feature>
<feature type="compositionally biased region" description="Basic and acidic residues" evidence="1">
    <location>
        <begin position="10"/>
        <end position="47"/>
    </location>
</feature>
<dbReference type="AlphaFoldDB" id="A0A3N7FGA1"/>
<protein>
    <submittedName>
        <fullName evidence="2">Uncharacterized protein</fullName>
    </submittedName>
</protein>
<dbReference type="EMBL" id="KZ623440">
    <property type="protein sequence ID" value="RQO93794.1"/>
    <property type="molecule type" value="Genomic_DNA"/>
</dbReference>
<evidence type="ECO:0000313" key="2">
    <source>
        <dbReference type="EMBL" id="RQO93795.1"/>
    </source>
</evidence>
<dbReference type="InterPro" id="IPR034577">
    <property type="entry name" value="NIMIN-2"/>
</dbReference>
<dbReference type="GO" id="GO:0010112">
    <property type="term" value="P:regulation of systemic acquired resistance"/>
    <property type="evidence" value="ECO:0007669"/>
    <property type="project" value="InterPro"/>
</dbReference>
<sequence length="148" mass="16182">MLQGLHKSSKVPEGEMDRGKEKRRRGDKESEQGRKKKVRGQEGKEEVVTVATEDEVVTVATEEEVEEFFAILRRMQEAAKYFGKGSGEGWRAAVEAKVVEVIDGGGNNEEENMIQSSGAEEVAAVVEEEEENGVLDLNATPVVESDGA</sequence>
<name>A0A3N7FGA1_POPTR</name>
<dbReference type="EMBL" id="KZ623440">
    <property type="protein sequence ID" value="RQO93795.1"/>
    <property type="molecule type" value="Genomic_DNA"/>
</dbReference>
<organism evidence="2">
    <name type="scientific">Populus trichocarpa</name>
    <name type="common">Western balsam poplar</name>
    <name type="synonym">Populus balsamifera subsp. trichocarpa</name>
    <dbReference type="NCBI Taxonomy" id="3694"/>
    <lineage>
        <taxon>Eukaryota</taxon>
        <taxon>Viridiplantae</taxon>
        <taxon>Streptophyta</taxon>
        <taxon>Embryophyta</taxon>
        <taxon>Tracheophyta</taxon>
        <taxon>Spermatophyta</taxon>
        <taxon>Magnoliopsida</taxon>
        <taxon>eudicotyledons</taxon>
        <taxon>Gunneridae</taxon>
        <taxon>Pentapetalae</taxon>
        <taxon>rosids</taxon>
        <taxon>fabids</taxon>
        <taxon>Malpighiales</taxon>
        <taxon>Salicaceae</taxon>
        <taxon>Saliceae</taxon>
        <taxon>Populus</taxon>
    </lineage>
</organism>
<feature type="region of interest" description="Disordered" evidence="1">
    <location>
        <begin position="1"/>
        <end position="47"/>
    </location>
</feature>
<gene>
    <name evidence="2" type="ORF">POPTR_T172014</name>
</gene>